<dbReference type="GO" id="GO:0030976">
    <property type="term" value="F:thiamine pyrophosphate binding"/>
    <property type="evidence" value="ECO:0007669"/>
    <property type="project" value="InterPro"/>
</dbReference>
<dbReference type="SUPFAM" id="SSF52467">
    <property type="entry name" value="DHS-like NAD/FAD-binding domain"/>
    <property type="match status" value="1"/>
</dbReference>
<comment type="cofactor">
    <cofactor evidence="1">
        <name>thiamine diphosphate</name>
        <dbReference type="ChEBI" id="CHEBI:58937"/>
    </cofactor>
</comment>
<dbReference type="InterPro" id="IPR029061">
    <property type="entry name" value="THDP-binding"/>
</dbReference>
<name>A0A6J7ITL2_9ZZZZ</name>
<dbReference type="GO" id="GO:0005948">
    <property type="term" value="C:acetolactate synthase complex"/>
    <property type="evidence" value="ECO:0007669"/>
    <property type="project" value="TreeGrafter"/>
</dbReference>
<dbReference type="Gene3D" id="3.40.50.970">
    <property type="match status" value="2"/>
</dbReference>
<dbReference type="InterPro" id="IPR011766">
    <property type="entry name" value="TPP_enzyme_TPP-bd"/>
</dbReference>
<dbReference type="PANTHER" id="PTHR18968:SF13">
    <property type="entry name" value="ACETOLACTATE SYNTHASE CATALYTIC SUBUNIT, MITOCHONDRIAL"/>
    <property type="match status" value="1"/>
</dbReference>
<dbReference type="InterPro" id="IPR000399">
    <property type="entry name" value="TPP-bd_CS"/>
</dbReference>
<evidence type="ECO:0000259" key="6">
    <source>
        <dbReference type="Pfam" id="PF02775"/>
    </source>
</evidence>
<dbReference type="Pfam" id="PF02776">
    <property type="entry name" value="TPP_enzyme_N"/>
    <property type="match status" value="1"/>
</dbReference>
<dbReference type="PROSITE" id="PS00187">
    <property type="entry name" value="TPP_ENZYMES"/>
    <property type="match status" value="1"/>
</dbReference>
<dbReference type="CDD" id="cd07035">
    <property type="entry name" value="TPP_PYR_POX_like"/>
    <property type="match status" value="1"/>
</dbReference>
<dbReference type="GO" id="GO:0003984">
    <property type="term" value="F:acetolactate synthase activity"/>
    <property type="evidence" value="ECO:0007669"/>
    <property type="project" value="TreeGrafter"/>
</dbReference>
<evidence type="ECO:0000259" key="7">
    <source>
        <dbReference type="Pfam" id="PF02776"/>
    </source>
</evidence>
<keyword evidence="3 4" id="KW-0786">Thiamine pyrophosphate</keyword>
<accession>A0A6J7ITL2</accession>
<evidence type="ECO:0000256" key="4">
    <source>
        <dbReference type="RuleBase" id="RU362132"/>
    </source>
</evidence>
<dbReference type="EMBL" id="CAFBND010000017">
    <property type="protein sequence ID" value="CAB4934195.1"/>
    <property type="molecule type" value="Genomic_DNA"/>
</dbReference>
<dbReference type="GO" id="GO:0050660">
    <property type="term" value="F:flavin adenine dinucleotide binding"/>
    <property type="evidence" value="ECO:0007669"/>
    <property type="project" value="TreeGrafter"/>
</dbReference>
<evidence type="ECO:0000313" key="8">
    <source>
        <dbReference type="EMBL" id="CAB4934195.1"/>
    </source>
</evidence>
<gene>
    <name evidence="8" type="ORF">UFOPK3752_00627</name>
</gene>
<proteinExistence type="inferred from homology"/>
<dbReference type="AlphaFoldDB" id="A0A6J7ITL2"/>
<protein>
    <submittedName>
        <fullName evidence="8">Unannotated protein</fullName>
    </submittedName>
</protein>
<dbReference type="GO" id="GO:0009099">
    <property type="term" value="P:L-valine biosynthetic process"/>
    <property type="evidence" value="ECO:0007669"/>
    <property type="project" value="TreeGrafter"/>
</dbReference>
<evidence type="ECO:0000256" key="2">
    <source>
        <dbReference type="ARBA" id="ARBA00007812"/>
    </source>
</evidence>
<dbReference type="GO" id="GO:0000287">
    <property type="term" value="F:magnesium ion binding"/>
    <property type="evidence" value="ECO:0007669"/>
    <property type="project" value="InterPro"/>
</dbReference>
<dbReference type="SUPFAM" id="SSF52518">
    <property type="entry name" value="Thiamin diphosphate-binding fold (THDP-binding)"/>
    <property type="match status" value="2"/>
</dbReference>
<dbReference type="InterPro" id="IPR012000">
    <property type="entry name" value="Thiamin_PyroP_enz_cen_dom"/>
</dbReference>
<dbReference type="GO" id="GO:0009097">
    <property type="term" value="P:isoleucine biosynthetic process"/>
    <property type="evidence" value="ECO:0007669"/>
    <property type="project" value="TreeGrafter"/>
</dbReference>
<feature type="domain" description="Thiamine pyrophosphate enzyme N-terminal TPP-binding" evidence="7">
    <location>
        <begin position="1"/>
        <end position="115"/>
    </location>
</feature>
<feature type="domain" description="Thiamine pyrophosphate enzyme TPP-binding" evidence="6">
    <location>
        <begin position="383"/>
        <end position="526"/>
    </location>
</feature>
<comment type="similarity">
    <text evidence="2 4">Belongs to the TPP enzyme family.</text>
</comment>
<sequence length="544" mass="57862">MKVYEAIAHALQEESVSTVFGLMGDGNLRLLTYWSGDLEQRYYGTRHESAAIAMADGYARVSGDVGVCTTTQGPGVTNAMTALVTARKARTPLLLMVGDVASFQQGWPQDVDHEAIFRAAEVPLIQLRDPATAFSDVIGALRLARSSRGPVGLNMPVDVQEMEWIAWNDEPPEVALTLGNSSDAAAITAAVDLLCSAKRPVIIGGRGAVEAGCAELLIEVGDRVGAVFGTSLRGKGLFGEHPFSVGVVGGLGSNLSATIVGEADVVLVVGAGMNDFTTMRGNLLRPGARVVRCDVVPERTTGDGVISLPGDAAEVVGALASELRARSVQREGYRPRANESLEGFTPESEFVKVEELDVLDARSLVIELDRTLPVQRTVVTDAGHFFGYPVAYMRVPDGRSFVCGIDFGSIGLGIGMAMGAAVANPEHQTVLFIGDGGLLMSLGDLETVVRYQIPLVVVVLNDAAYGSELQILRLFELSEDLSVFPDTDFTTIARAVGSRAVTLRTDDDMALLKAELISMDGPLVVDAKISRAVRAAWLEEAFRH</sequence>
<reference evidence="8" key="1">
    <citation type="submission" date="2020-05" db="EMBL/GenBank/DDBJ databases">
        <authorList>
            <person name="Chiriac C."/>
            <person name="Salcher M."/>
            <person name="Ghai R."/>
            <person name="Kavagutti S V."/>
        </authorList>
    </citation>
    <scope>NUCLEOTIDE SEQUENCE</scope>
</reference>
<dbReference type="InterPro" id="IPR012001">
    <property type="entry name" value="Thiamin_PyroP_enz_TPP-bd_dom"/>
</dbReference>
<dbReference type="Gene3D" id="3.40.50.1220">
    <property type="entry name" value="TPP-binding domain"/>
    <property type="match status" value="1"/>
</dbReference>
<dbReference type="Pfam" id="PF00205">
    <property type="entry name" value="TPP_enzyme_M"/>
    <property type="match status" value="1"/>
</dbReference>
<dbReference type="InterPro" id="IPR045229">
    <property type="entry name" value="TPP_enz"/>
</dbReference>
<evidence type="ECO:0000256" key="3">
    <source>
        <dbReference type="ARBA" id="ARBA00023052"/>
    </source>
</evidence>
<evidence type="ECO:0000256" key="1">
    <source>
        <dbReference type="ARBA" id="ARBA00001964"/>
    </source>
</evidence>
<dbReference type="InterPro" id="IPR029035">
    <property type="entry name" value="DHS-like_NAD/FAD-binding_dom"/>
</dbReference>
<evidence type="ECO:0000259" key="5">
    <source>
        <dbReference type="Pfam" id="PF00205"/>
    </source>
</evidence>
<dbReference type="PANTHER" id="PTHR18968">
    <property type="entry name" value="THIAMINE PYROPHOSPHATE ENZYMES"/>
    <property type="match status" value="1"/>
</dbReference>
<feature type="domain" description="Thiamine pyrophosphate enzyme central" evidence="5">
    <location>
        <begin position="187"/>
        <end position="319"/>
    </location>
</feature>
<dbReference type="Pfam" id="PF02775">
    <property type="entry name" value="TPP_enzyme_C"/>
    <property type="match status" value="1"/>
</dbReference>
<dbReference type="CDD" id="cd00568">
    <property type="entry name" value="TPP_enzymes"/>
    <property type="match status" value="1"/>
</dbReference>
<organism evidence="8">
    <name type="scientific">freshwater metagenome</name>
    <dbReference type="NCBI Taxonomy" id="449393"/>
    <lineage>
        <taxon>unclassified sequences</taxon>
        <taxon>metagenomes</taxon>
        <taxon>ecological metagenomes</taxon>
    </lineage>
</organism>